<evidence type="ECO:0000256" key="4">
    <source>
        <dbReference type="ARBA" id="ARBA00023128"/>
    </source>
</evidence>
<keyword evidence="3 5" id="KW-0175">Coiled coil</keyword>
<organism evidence="9 10">
    <name type="scientific">Coilia grayii</name>
    <name type="common">Gray's grenadier anchovy</name>
    <dbReference type="NCBI Taxonomy" id="363190"/>
    <lineage>
        <taxon>Eukaryota</taxon>
        <taxon>Metazoa</taxon>
        <taxon>Chordata</taxon>
        <taxon>Craniata</taxon>
        <taxon>Vertebrata</taxon>
        <taxon>Euteleostomi</taxon>
        <taxon>Actinopterygii</taxon>
        <taxon>Neopterygii</taxon>
        <taxon>Teleostei</taxon>
        <taxon>Clupei</taxon>
        <taxon>Clupeiformes</taxon>
        <taxon>Clupeoidei</taxon>
        <taxon>Engraulidae</taxon>
        <taxon>Coilinae</taxon>
        <taxon>Coilia</taxon>
    </lineage>
</organism>
<dbReference type="InterPro" id="IPR051946">
    <property type="entry name" value="Intracell_Traff-Reg"/>
</dbReference>
<accession>A0ABD1J0L4</accession>
<feature type="compositionally biased region" description="Polar residues" evidence="6">
    <location>
        <begin position="816"/>
        <end position="848"/>
    </location>
</feature>
<proteinExistence type="inferred from homology"/>
<dbReference type="AlphaFoldDB" id="A0ABD1J0L4"/>
<feature type="coiled-coil region" evidence="5">
    <location>
        <begin position="139"/>
        <end position="187"/>
    </location>
</feature>
<feature type="coiled-coil region" evidence="5">
    <location>
        <begin position="235"/>
        <end position="262"/>
    </location>
</feature>
<dbReference type="SMART" id="SM01424">
    <property type="entry name" value="HAP1_N"/>
    <property type="match status" value="1"/>
</dbReference>
<gene>
    <name evidence="9" type="ORF">ACEWY4_024531</name>
</gene>
<evidence type="ECO:0000259" key="7">
    <source>
        <dbReference type="SMART" id="SM01423"/>
    </source>
</evidence>
<evidence type="ECO:0000313" key="9">
    <source>
        <dbReference type="EMBL" id="KAL2080738.1"/>
    </source>
</evidence>
<sequence>MLQVVREVAKLATHGSERTSPVEPPQLSSTLEEQYVSEAVEPEPTPDHGYRDAETITDVCNSTELDEVEIISLLEEQLPVYRLRADTLYGYDHDDWIHTPIISPQAHIELTVEQIEETLSYFLLCADRVGQMTKTYNDIDAVTRLLEEKERDLELAARIGQSLLKKNRRLTEQNDYLEEQVLAIREEVAQLHHELNLKDELLQFYTNAGDESEEDSCSSNGQVRPGLSAPSGSALDVMQRKLRELEEENLSLKTEASHLKTETESYEEKEQQLVQDCVKELKQSSLQISTIAEELAKKTEDASRQQEEITYLLSQIVDLQKKAKMYAVENEELSQHLNAAKDAQRQLTSELQDLEEKYIECIEMLHEAQEELKNLRNRNVSAGAPRRYHPLGLFPMDSLAAEIEGTMRKEMSQDDPECKERKVHQKRVFETVKNINQTVRQRSPAPPLSNIPGSNQMLSPLNSAFSSGLATPLPSLGDSKISCTVALDNRTQSLLQEEAGESTPLSGLDTPEKRSSSEDLKLALRRLSLRRQNCLSERRFFEEERERGLYSQDGPHYVSGLVHSDSIMSLGSHQSWASRSYLPDKLQIVKPLEGSMTLQHWQQLAQPNLGGILDARPGVVTKGFRPLNLDLEEVCQYGDFDEDEPGEQYFQNLPTTSTPNSTYSHALSTASPSLCPSTGQALNTDTSVYYPGKCMAHTSSTYTFTTCRILHPSDELTTVTPSLNPIPTSSFGPCSSLRSTPAATPCTPRRMSLSQSQSFTNLRDSTKTFSTSLGLVRLLQERGISAAVYQHQSWDRSAAGGSGVLFCTSVAPPTPLDSQRATTPPNSPEHGSQSPGSQTEQDGSSDFSFKSPLSENFLASRPARSILMEVAAGGTQARDCESQTDVSVYNLNLVDKLKRLGLASPGRGQSRGHTPILGALGGLRRPGSPFSLNEGMRRNRSYPVMVGASMAMKGPGPQEEMLLEPKLPKQSSLK</sequence>
<dbReference type="PANTHER" id="PTHR15751">
    <property type="entry name" value="TRAFFICKING KINESIN-BINDING PROTEIN"/>
    <property type="match status" value="1"/>
</dbReference>
<feature type="region of interest" description="Disordered" evidence="6">
    <location>
        <begin position="496"/>
        <end position="517"/>
    </location>
</feature>
<evidence type="ECO:0000256" key="1">
    <source>
        <dbReference type="ARBA" id="ARBA00004173"/>
    </source>
</evidence>
<dbReference type="Proteomes" id="UP001591681">
    <property type="component" value="Unassembled WGS sequence"/>
</dbReference>
<evidence type="ECO:0000313" key="10">
    <source>
        <dbReference type="Proteomes" id="UP001591681"/>
    </source>
</evidence>
<comment type="similarity">
    <text evidence="2">Belongs to the milton family.</text>
</comment>
<dbReference type="InterPro" id="IPR006933">
    <property type="entry name" value="HAP1_N"/>
</dbReference>
<evidence type="ECO:0008006" key="11">
    <source>
        <dbReference type="Google" id="ProtNLM"/>
    </source>
</evidence>
<evidence type="ECO:0000256" key="3">
    <source>
        <dbReference type="ARBA" id="ARBA00023054"/>
    </source>
</evidence>
<dbReference type="InterPro" id="IPR022154">
    <property type="entry name" value="TRAK1/2_C"/>
</dbReference>
<keyword evidence="10" id="KW-1185">Reference proteome</keyword>
<evidence type="ECO:0000256" key="5">
    <source>
        <dbReference type="SAM" id="Coils"/>
    </source>
</evidence>
<evidence type="ECO:0000256" key="6">
    <source>
        <dbReference type="SAM" id="MobiDB-lite"/>
    </source>
</evidence>
<comment type="subcellular location">
    <subcellularLocation>
        <location evidence="1">Mitochondrion</location>
    </subcellularLocation>
</comment>
<dbReference type="PANTHER" id="PTHR15751:SF11">
    <property type="entry name" value="TRAFFICKING KINESIN-BINDING PROTEIN 1"/>
    <property type="match status" value="1"/>
</dbReference>
<dbReference type="GO" id="GO:0005739">
    <property type="term" value="C:mitochondrion"/>
    <property type="evidence" value="ECO:0007669"/>
    <property type="project" value="UniProtKB-SubCell"/>
</dbReference>
<comment type="caution">
    <text evidence="9">The sequence shown here is derived from an EMBL/GenBank/DDBJ whole genome shotgun (WGS) entry which is preliminary data.</text>
</comment>
<feature type="region of interest" description="Disordered" evidence="6">
    <location>
        <begin position="209"/>
        <end position="233"/>
    </location>
</feature>
<protein>
    <recommendedName>
        <fullName evidence="11">Trafficking kinesin-binding protein 1</fullName>
    </recommendedName>
</protein>
<feature type="domain" description="HAP1 N-terminal" evidence="8">
    <location>
        <begin position="75"/>
        <end position="378"/>
    </location>
</feature>
<feature type="compositionally biased region" description="Polar residues" evidence="6">
    <location>
        <begin position="730"/>
        <end position="742"/>
    </location>
</feature>
<feature type="domain" description="Trafficking kinesin-binding protein C-terminal" evidence="7">
    <location>
        <begin position="440"/>
        <end position="595"/>
    </location>
</feature>
<dbReference type="Pfam" id="PF12448">
    <property type="entry name" value="Milton"/>
    <property type="match status" value="1"/>
</dbReference>
<keyword evidence="4" id="KW-0496">Mitochondrion</keyword>
<dbReference type="EMBL" id="JBHFQA010000021">
    <property type="protein sequence ID" value="KAL2080738.1"/>
    <property type="molecule type" value="Genomic_DNA"/>
</dbReference>
<feature type="region of interest" description="Disordered" evidence="6">
    <location>
        <begin position="730"/>
        <end position="759"/>
    </location>
</feature>
<name>A0ABD1J0L4_9TELE</name>
<dbReference type="SMART" id="SM01423">
    <property type="entry name" value="Milton"/>
    <property type="match status" value="1"/>
</dbReference>
<dbReference type="Pfam" id="PF04849">
    <property type="entry name" value="HAP1_N"/>
    <property type="match status" value="1"/>
</dbReference>
<feature type="region of interest" description="Disordered" evidence="6">
    <location>
        <begin position="810"/>
        <end position="848"/>
    </location>
</feature>
<feature type="coiled-coil region" evidence="5">
    <location>
        <begin position="288"/>
        <end position="378"/>
    </location>
</feature>
<evidence type="ECO:0000256" key="2">
    <source>
        <dbReference type="ARBA" id="ARBA00007007"/>
    </source>
</evidence>
<feature type="region of interest" description="Disordered" evidence="6">
    <location>
        <begin position="949"/>
        <end position="974"/>
    </location>
</feature>
<reference evidence="9 10" key="1">
    <citation type="submission" date="2024-09" db="EMBL/GenBank/DDBJ databases">
        <title>A chromosome-level genome assembly of Gray's grenadier anchovy, Coilia grayii.</title>
        <authorList>
            <person name="Fu Z."/>
        </authorList>
    </citation>
    <scope>NUCLEOTIDE SEQUENCE [LARGE SCALE GENOMIC DNA]</scope>
    <source>
        <strain evidence="9">G4</strain>
        <tissue evidence="9">Muscle</tissue>
    </source>
</reference>
<evidence type="ECO:0000259" key="8">
    <source>
        <dbReference type="SMART" id="SM01424"/>
    </source>
</evidence>